<organism evidence="2 3">
    <name type="scientific">Paraperlucidibaca wandonensis</name>
    <dbReference type="NCBI Taxonomy" id="1268273"/>
    <lineage>
        <taxon>Bacteria</taxon>
        <taxon>Pseudomonadati</taxon>
        <taxon>Pseudomonadota</taxon>
        <taxon>Gammaproteobacteria</taxon>
        <taxon>Moraxellales</taxon>
        <taxon>Moraxellaceae</taxon>
        <taxon>Paraperlucidibaca</taxon>
    </lineage>
</organism>
<name>A0ABW3HHB9_9GAMM</name>
<dbReference type="Proteomes" id="UP001597044">
    <property type="component" value="Unassembled WGS sequence"/>
</dbReference>
<proteinExistence type="predicted"/>
<sequence length="1017" mass="115598">MPQSLEQLLASRFSQWPNRLSSFLNESTETQQWLLQCVLEAHAKAETTGAIQPLYLATANKNGAVIALREILKVMGSSDELFKHRIELQTVVRRYLSTCGFARANELLVSNAGAETAVLDEPELSPFSYHQIALSQHALVEELNSIYLAKAKPFTEDEVFGGVIFCLMTRDGVLSLPELRQVLVELQSGRLARLGKLFYVCGPIGKGGQQFRRLFLSPLTLAFIFRWLTLQPAQEFSVTTINVGIDALASRLSQHADITWRKFKGLQNAAIRYLRLQDNTPQHVVDFMTGEISSTSLSESCWTRLFDFQPDLRMLVHEEEARELRRREIEKPKIVRPGFVQEICRSLAEKPQEKAKKHTLFMLAPIINRDTTQPELLVQLAEFVDWMLRVVGLESSTTKMHLENLSQVLFPMVSSLSHRIDNPDTWESMVENMLGDETRYSKAIDAVSKFSDFLTRTEGEQFASAGFSAAALVNANIITMEQKDLVVSRIRLKLQSSDPLMADVACYLVELAFGLGARRWELLGLHFSDVLGPLEAMIRFVKNLSRALKTDASTRQLTLQHLLDEPFFKDWQQFSTCQPAEDKNTNILEARGFDIKSAESKMFSVISASLKEVAGLADVSFHSLRHSAACRFMLSLHWEFVSFLEIEGSRYFDQIEKESLAIEKALLRKNTQNFLEHKTVSAFLGHLSYRTTAAHYFHFYCLLRSSYLMLTNMASLLKDESHYLVAVTEVPFDLPNDEHITVQLDFCIKEMSVPVISITTPSQQPTNLVLATDGEEIKKLLIRVSDILLLRTVAAKQTATQELLPNQSHRTPFLSLLHRRAHYLVDLHQKVGLMKVEGRGTGKKRDHGFELFRMPVNAATQSAIGAILAEIERIYTVPDQPKATRDQRRELAERLVDAMHFYSPRDLETFSFGPKDDVSRVLTPVMGILNRSQVQLCYWQREKKRMPGKGPRDVNGQKIYVQRLIDLPKIKKGRLMVRIEAVNQHENYKPAVLAWVMTAMYLAYGHSYLLNHSNLDS</sequence>
<dbReference type="Gene3D" id="1.10.443.10">
    <property type="entry name" value="Intergrase catalytic core"/>
    <property type="match status" value="1"/>
</dbReference>
<keyword evidence="3" id="KW-1185">Reference proteome</keyword>
<dbReference type="InterPro" id="IPR011010">
    <property type="entry name" value="DNA_brk_join_enz"/>
</dbReference>
<dbReference type="RefSeq" id="WP_379068417.1">
    <property type="nucleotide sequence ID" value="NZ_JBHTIT010000001.1"/>
</dbReference>
<keyword evidence="1" id="KW-0233">DNA recombination</keyword>
<evidence type="ECO:0000313" key="3">
    <source>
        <dbReference type="Proteomes" id="UP001597044"/>
    </source>
</evidence>
<evidence type="ECO:0000256" key="1">
    <source>
        <dbReference type="ARBA" id="ARBA00023172"/>
    </source>
</evidence>
<dbReference type="SUPFAM" id="SSF56349">
    <property type="entry name" value="DNA breaking-rejoining enzymes"/>
    <property type="match status" value="1"/>
</dbReference>
<dbReference type="EMBL" id="JBHTIT010000001">
    <property type="protein sequence ID" value="MFD0949117.1"/>
    <property type="molecule type" value="Genomic_DNA"/>
</dbReference>
<evidence type="ECO:0000313" key="2">
    <source>
        <dbReference type="EMBL" id="MFD0949117.1"/>
    </source>
</evidence>
<protein>
    <recommendedName>
        <fullName evidence="4">Tyr recombinase domain-containing protein</fullName>
    </recommendedName>
</protein>
<gene>
    <name evidence="2" type="ORF">ACFQ0F_01685</name>
</gene>
<accession>A0ABW3HHB9</accession>
<evidence type="ECO:0008006" key="4">
    <source>
        <dbReference type="Google" id="ProtNLM"/>
    </source>
</evidence>
<comment type="caution">
    <text evidence="2">The sequence shown here is derived from an EMBL/GenBank/DDBJ whole genome shotgun (WGS) entry which is preliminary data.</text>
</comment>
<reference evidence="3" key="1">
    <citation type="journal article" date="2019" name="Int. J. Syst. Evol. Microbiol.">
        <title>The Global Catalogue of Microorganisms (GCM) 10K type strain sequencing project: providing services to taxonomists for standard genome sequencing and annotation.</title>
        <authorList>
            <consortium name="The Broad Institute Genomics Platform"/>
            <consortium name="The Broad Institute Genome Sequencing Center for Infectious Disease"/>
            <person name="Wu L."/>
            <person name="Ma J."/>
        </authorList>
    </citation>
    <scope>NUCLEOTIDE SEQUENCE [LARGE SCALE GENOMIC DNA]</scope>
    <source>
        <strain evidence="3">CCUG 63419</strain>
    </source>
</reference>
<dbReference type="InterPro" id="IPR013762">
    <property type="entry name" value="Integrase-like_cat_sf"/>
</dbReference>